<comment type="catalytic activity">
    <reaction evidence="1">
        <text>a monocarboxylic acid amide + H2O = a monocarboxylate + NH4(+)</text>
        <dbReference type="Rhea" id="RHEA:12020"/>
        <dbReference type="ChEBI" id="CHEBI:15377"/>
        <dbReference type="ChEBI" id="CHEBI:28938"/>
        <dbReference type="ChEBI" id="CHEBI:35757"/>
        <dbReference type="ChEBI" id="CHEBI:83628"/>
        <dbReference type="EC" id="3.5.1.4"/>
    </reaction>
</comment>
<proteinExistence type="inferred from homology"/>
<name>A0A4C2E751_9SACH</name>
<feature type="binding site" evidence="6">
    <location>
        <position position="201"/>
    </location>
    <ligand>
        <name>substrate</name>
    </ligand>
</feature>
<evidence type="ECO:0000256" key="5">
    <source>
        <dbReference type="PIRSR" id="PIRSR001221-1"/>
    </source>
</evidence>
<dbReference type="Pfam" id="PF01425">
    <property type="entry name" value="Amidase"/>
    <property type="match status" value="1"/>
</dbReference>
<feature type="active site" description="Acyl-ester intermediate" evidence="5">
    <location>
        <position position="251"/>
    </location>
</feature>
<dbReference type="AlphaFoldDB" id="A0A4C2E751"/>
<dbReference type="PROSITE" id="PS00571">
    <property type="entry name" value="AMIDASES"/>
    <property type="match status" value="1"/>
</dbReference>
<evidence type="ECO:0000313" key="8">
    <source>
        <dbReference type="EMBL" id="GCE98559.1"/>
    </source>
</evidence>
<comment type="caution">
    <text evidence="8">The sequence shown here is derived from an EMBL/GenBank/DDBJ whole genome shotgun (WGS) entry which is preliminary data.</text>
</comment>
<accession>A0A4C2E751</accession>
<evidence type="ECO:0000256" key="2">
    <source>
        <dbReference type="ARBA" id="ARBA00009199"/>
    </source>
</evidence>
<feature type="active site" description="Charge relay system" evidence="5">
    <location>
        <position position="152"/>
    </location>
</feature>
<evidence type="ECO:0000256" key="6">
    <source>
        <dbReference type="PIRSR" id="PIRSR001221-2"/>
    </source>
</evidence>
<dbReference type="EMBL" id="BIMX01000005">
    <property type="protein sequence ID" value="GCE98559.1"/>
    <property type="molecule type" value="Genomic_DNA"/>
</dbReference>
<dbReference type="InterPro" id="IPR036928">
    <property type="entry name" value="AS_sf"/>
</dbReference>
<evidence type="ECO:0000313" key="9">
    <source>
        <dbReference type="Proteomes" id="UP000301737"/>
    </source>
</evidence>
<evidence type="ECO:0000256" key="4">
    <source>
        <dbReference type="ARBA" id="ARBA00022801"/>
    </source>
</evidence>
<dbReference type="InterPro" id="IPR023631">
    <property type="entry name" value="Amidase_dom"/>
</dbReference>
<reference evidence="8 9" key="1">
    <citation type="submission" date="2019-01" db="EMBL/GenBank/DDBJ databases">
        <title>Draft Genome Sequencing of Zygosaccharomyces mellis Ca-7.</title>
        <authorList>
            <person name="Shiwa Y."/>
            <person name="Kanesaki Y."/>
            <person name="Ishige T."/>
            <person name="Mura K."/>
            <person name="Hori T."/>
            <person name="Tamura T."/>
        </authorList>
    </citation>
    <scope>NUCLEOTIDE SEQUENCE [LARGE SCALE GENOMIC DNA]</scope>
    <source>
        <strain evidence="8 9">Ca-7</strain>
    </source>
</reference>
<dbReference type="EC" id="3.5.1.4" evidence="3"/>
<dbReference type="PANTHER" id="PTHR46072">
    <property type="entry name" value="AMIDASE-RELATED-RELATED"/>
    <property type="match status" value="1"/>
</dbReference>
<dbReference type="Gene3D" id="3.90.1300.10">
    <property type="entry name" value="Amidase signature (AS) domain"/>
    <property type="match status" value="1"/>
</dbReference>
<gene>
    <name evidence="8" type="ORF">ZYGM_004305</name>
</gene>
<dbReference type="PANTHER" id="PTHR46072:SF4">
    <property type="entry name" value="AMIDASE C550.07-RELATED"/>
    <property type="match status" value="1"/>
</dbReference>
<feature type="binding site" evidence="6">
    <location>
        <position position="227"/>
    </location>
    <ligand>
        <name>substrate</name>
    </ligand>
</feature>
<evidence type="ECO:0000259" key="7">
    <source>
        <dbReference type="Pfam" id="PF01425"/>
    </source>
</evidence>
<keyword evidence="4" id="KW-0378">Hydrolase</keyword>
<comment type="similarity">
    <text evidence="2">Belongs to the amidase family.</text>
</comment>
<dbReference type="InterPro" id="IPR020556">
    <property type="entry name" value="Amidase_CS"/>
</dbReference>
<dbReference type="Proteomes" id="UP000301737">
    <property type="component" value="Unassembled WGS sequence"/>
</dbReference>
<feature type="domain" description="Amidase" evidence="7">
    <location>
        <begin position="97"/>
        <end position="554"/>
    </location>
</feature>
<dbReference type="PIRSF" id="PIRSF001221">
    <property type="entry name" value="Amidase_fungi"/>
    <property type="match status" value="1"/>
</dbReference>
<sequence>MTVPFSAEEFAKYEPLIESYKKARDDQMAKYDPRFYATCLARLPSQQEFDCKPIDATGFVKPDFGLLTQEEAAIVNDYTLQQLLEKQLEGKLTAVEIAHAFIRASIVAQIATNCVMQFMFDTALAQAAKSDEFLRENKQLRGPLHGVPVSLKEHLEIKGLVTHASYVSLLENVSKSTNVSIELVENMGATTHVRTSQPQAIMHLDTINNVTGRTRNPLSTCLSPGGSSGGESAIIGMHGSLLGIGSDIGGSIRCPAAFANLYGLRPTTKRFSGLYSVSGGKGQESVIGTMGPLARSTSELNAFMHHYVNYGKPWLLDPSCVPLPWNNSPQLPAKVRVGVLFSDGVVTPFPAVTRTMHEVAENLQKNPLVEVVDLKDHWLSAQEMLEANKTVSALYTCDGNRTQEELLHSSGEPLLHLTKFFFEINDGKHLSVYENRELNCIRDNVRLKIFQNVFPHCDFILSPAYAGPPEVPGIAKYWGYTSLWNLVDFPNLVFPTPFQHDPAKDTLVPPLHDNHFERLHWNDEHGKIRYDPKTYEGGYIALQLTGPRFQDEHVVAAAELITKSLGIGRR</sequence>
<dbReference type="GO" id="GO:0004040">
    <property type="term" value="F:amidase activity"/>
    <property type="evidence" value="ECO:0007669"/>
    <property type="project" value="UniProtKB-EC"/>
</dbReference>
<feature type="binding site" evidence="6">
    <location>
        <begin position="248"/>
        <end position="251"/>
    </location>
    <ligand>
        <name>substrate</name>
    </ligand>
</feature>
<feature type="active site" description="Charge relay system" evidence="5">
    <location>
        <position position="227"/>
    </location>
</feature>
<protein>
    <recommendedName>
        <fullName evidence="3">amidase</fullName>
        <ecNumber evidence="3">3.5.1.4</ecNumber>
    </recommendedName>
</protein>
<dbReference type="SUPFAM" id="SSF75304">
    <property type="entry name" value="Amidase signature (AS) enzymes"/>
    <property type="match status" value="1"/>
</dbReference>
<evidence type="ECO:0000256" key="3">
    <source>
        <dbReference type="ARBA" id="ARBA00012922"/>
    </source>
</evidence>
<organism evidence="8 9">
    <name type="scientific">Zygosaccharomyces mellis</name>
    <dbReference type="NCBI Taxonomy" id="42258"/>
    <lineage>
        <taxon>Eukaryota</taxon>
        <taxon>Fungi</taxon>
        <taxon>Dikarya</taxon>
        <taxon>Ascomycota</taxon>
        <taxon>Saccharomycotina</taxon>
        <taxon>Saccharomycetes</taxon>
        <taxon>Saccharomycetales</taxon>
        <taxon>Saccharomycetaceae</taxon>
        <taxon>Zygosaccharomyces</taxon>
    </lineage>
</organism>
<dbReference type="OrthoDB" id="6428749at2759"/>
<keyword evidence="9" id="KW-1185">Reference proteome</keyword>
<evidence type="ECO:0000256" key="1">
    <source>
        <dbReference type="ARBA" id="ARBA00001311"/>
    </source>
</evidence>